<gene>
    <name evidence="6" type="ORF">WG66_6802</name>
</gene>
<dbReference type="InterPro" id="IPR001660">
    <property type="entry name" value="SAM"/>
</dbReference>
<dbReference type="Pfam" id="PF07647">
    <property type="entry name" value="SAM_2"/>
    <property type="match status" value="1"/>
</dbReference>
<reference evidence="6 7" key="1">
    <citation type="submission" date="2015-12" db="EMBL/GenBank/DDBJ databases">
        <title>Draft genome sequence of Moniliophthora roreri, the causal agent of frosty pod rot of cacao.</title>
        <authorList>
            <person name="Aime M.C."/>
            <person name="Diaz-Valderrama J.R."/>
            <person name="Kijpornyongpan T."/>
            <person name="Phillips-Mora W."/>
        </authorList>
    </citation>
    <scope>NUCLEOTIDE SEQUENCE [LARGE SCALE GENOMIC DNA]</scope>
    <source>
        <strain evidence="6 7">MCA 2952</strain>
    </source>
</reference>
<evidence type="ECO:0000313" key="7">
    <source>
        <dbReference type="Proteomes" id="UP000054988"/>
    </source>
</evidence>
<feature type="compositionally biased region" description="Basic and acidic residues" evidence="4">
    <location>
        <begin position="180"/>
        <end position="194"/>
    </location>
</feature>
<dbReference type="GO" id="GO:0003729">
    <property type="term" value="F:mRNA binding"/>
    <property type="evidence" value="ECO:0007669"/>
    <property type="project" value="TreeGrafter"/>
</dbReference>
<dbReference type="PANTHER" id="PTHR12515">
    <property type="entry name" value="STERILE ALPHA MOTIF DOMAIN CONTAINING PROTEIN 4-RELATED"/>
    <property type="match status" value="1"/>
</dbReference>
<evidence type="ECO:0000256" key="1">
    <source>
        <dbReference type="ARBA" id="ARBA00004496"/>
    </source>
</evidence>
<evidence type="ECO:0000259" key="5">
    <source>
        <dbReference type="PROSITE" id="PS50105"/>
    </source>
</evidence>
<dbReference type="GO" id="GO:0000289">
    <property type="term" value="P:nuclear-transcribed mRNA poly(A) tail shortening"/>
    <property type="evidence" value="ECO:0007669"/>
    <property type="project" value="TreeGrafter"/>
</dbReference>
<feature type="region of interest" description="Disordered" evidence="4">
    <location>
        <begin position="1"/>
        <end position="26"/>
    </location>
</feature>
<dbReference type="InterPro" id="IPR057327">
    <property type="entry name" value="Vts1_dom"/>
</dbReference>
<proteinExistence type="predicted"/>
<dbReference type="Gene3D" id="1.10.150.50">
    <property type="entry name" value="Transcription Factor, Ets-1"/>
    <property type="match status" value="1"/>
</dbReference>
<feature type="region of interest" description="Disordered" evidence="4">
    <location>
        <begin position="133"/>
        <end position="210"/>
    </location>
</feature>
<evidence type="ECO:0000256" key="3">
    <source>
        <dbReference type="ARBA" id="ARBA00022884"/>
    </source>
</evidence>
<feature type="compositionally biased region" description="Low complexity" evidence="4">
    <location>
        <begin position="195"/>
        <end position="205"/>
    </location>
</feature>
<dbReference type="AlphaFoldDB" id="A0A0W0FWE0"/>
<protein>
    <recommendedName>
        <fullName evidence="5">SAM domain-containing protein</fullName>
    </recommendedName>
</protein>
<dbReference type="eggNOG" id="KOG3791">
    <property type="taxonomic scope" value="Eukaryota"/>
</dbReference>
<dbReference type="PANTHER" id="PTHR12515:SF5">
    <property type="entry name" value="PROTEIN SMAUG"/>
    <property type="match status" value="1"/>
</dbReference>
<comment type="subcellular location">
    <subcellularLocation>
        <location evidence="1">Cytoplasm</location>
    </subcellularLocation>
</comment>
<organism evidence="6 7">
    <name type="scientific">Moniliophthora roreri</name>
    <name type="common">Frosty pod rot fungus</name>
    <name type="synonym">Monilia roreri</name>
    <dbReference type="NCBI Taxonomy" id="221103"/>
    <lineage>
        <taxon>Eukaryota</taxon>
        <taxon>Fungi</taxon>
        <taxon>Dikarya</taxon>
        <taxon>Basidiomycota</taxon>
        <taxon>Agaricomycotina</taxon>
        <taxon>Agaricomycetes</taxon>
        <taxon>Agaricomycetidae</taxon>
        <taxon>Agaricales</taxon>
        <taxon>Marasmiineae</taxon>
        <taxon>Marasmiaceae</taxon>
        <taxon>Moniliophthora</taxon>
    </lineage>
</organism>
<dbReference type="InterPro" id="IPR013761">
    <property type="entry name" value="SAM/pointed_sf"/>
</dbReference>
<dbReference type="Proteomes" id="UP000054988">
    <property type="component" value="Unassembled WGS sequence"/>
</dbReference>
<sequence>MSALLNPNPKPKKHPAELTRTPASPLRPNAAVFSPLLSPRINGGFVVPPSPRFGAVGGESIDQWFRNLRKYEATLGAMAAASEEPKFREELLTIEQWFTLLTESEQTASLYTLLQHASQEQLTFLKAILQQLSDNPNGDNSRGNSPATTRPPKLNIRLPGTPGTPSFAITQASPPSSGKESTKESTKESAKESPKAASVVSPSSATEGAQELLVKPAEERVSWANMVNTPMDLMFQKPQNGIQGIPGVMSPTMGMAMMNPFNPGMMGYSNEAQVLALQLMMSGMVGQPTATGAQKSPHQRQPRSQQASQSGSNNWRAGSNSRSSSSRTSGSKAKAASSSSSTPITRPEDDVDPKLLEDVPAWLKSLRLHKYTECFAGMKWQEMVQLDELALEARGVTALGARRRLVKNFDAVKRKMGMGVDSEDKADSSAAS</sequence>
<evidence type="ECO:0000256" key="2">
    <source>
        <dbReference type="ARBA" id="ARBA00022490"/>
    </source>
</evidence>
<comment type="caution">
    <text evidence="6">The sequence shown here is derived from an EMBL/GenBank/DDBJ whole genome shotgun (WGS) entry which is preliminary data.</text>
</comment>
<accession>A0A0W0FWE0</accession>
<feature type="compositionally biased region" description="Low complexity" evidence="4">
    <location>
        <begin position="302"/>
        <end position="342"/>
    </location>
</feature>
<feature type="region of interest" description="Disordered" evidence="4">
    <location>
        <begin position="287"/>
        <end position="352"/>
    </location>
</feature>
<keyword evidence="3" id="KW-0694">RNA-binding</keyword>
<dbReference type="InterPro" id="IPR050897">
    <property type="entry name" value="SMAUG/VTS1_RNA-bind"/>
</dbReference>
<dbReference type="SUPFAM" id="SSF47769">
    <property type="entry name" value="SAM/Pointed domain"/>
    <property type="match status" value="1"/>
</dbReference>
<feature type="compositionally biased region" description="Polar residues" evidence="4">
    <location>
        <begin position="133"/>
        <end position="148"/>
    </location>
</feature>
<dbReference type="Pfam" id="PF25479">
    <property type="entry name" value="Vts1"/>
    <property type="match status" value="1"/>
</dbReference>
<dbReference type="PROSITE" id="PS50105">
    <property type="entry name" value="SAM_DOMAIN"/>
    <property type="match status" value="1"/>
</dbReference>
<evidence type="ECO:0000313" key="6">
    <source>
        <dbReference type="EMBL" id="KTB40641.1"/>
    </source>
</evidence>
<keyword evidence="2" id="KW-0963">Cytoplasm</keyword>
<name>A0A0W0FWE0_MONRR</name>
<dbReference type="EMBL" id="LATX01001565">
    <property type="protein sequence ID" value="KTB40641.1"/>
    <property type="molecule type" value="Genomic_DNA"/>
</dbReference>
<dbReference type="GO" id="GO:0000932">
    <property type="term" value="C:P-body"/>
    <property type="evidence" value="ECO:0007669"/>
    <property type="project" value="TreeGrafter"/>
</dbReference>
<dbReference type="SMART" id="SM00454">
    <property type="entry name" value="SAM"/>
    <property type="match status" value="1"/>
</dbReference>
<feature type="domain" description="SAM" evidence="5">
    <location>
        <begin position="354"/>
        <end position="415"/>
    </location>
</feature>
<feature type="compositionally biased region" description="Polar residues" evidence="4">
    <location>
        <begin position="163"/>
        <end position="172"/>
    </location>
</feature>
<evidence type="ECO:0000256" key="4">
    <source>
        <dbReference type="SAM" id="MobiDB-lite"/>
    </source>
</evidence>